<dbReference type="InterPro" id="IPR036388">
    <property type="entry name" value="WH-like_DNA-bd_sf"/>
</dbReference>
<dbReference type="Gene3D" id="3.50.7.10">
    <property type="entry name" value="GroEL"/>
    <property type="match status" value="1"/>
</dbReference>
<sequence length="1598" mass="181842">MDTKNPNSPTKLTEFAPLSSEVKQSGGFFSKLFRRSPVDSSQQNQPSTEQQDTGEETEPSGIGNEPLQTKENVPEVIDSSPQPCRRTLSSVLRRLSNILDTRGQTPHIYKDSDFKQFWMPDRHCKECYECGDRFNTFRRRHHCRICGQIFCSRCCNQEVPGKIMGYTGFLRVCTYCCRVVLSYAQSREGSSDFEAFGEDLRQQMMSVAGEMEQGLGTQQDQMTWTPRKGYRVQMSTIFDEESRASDRSSPDVTNTTQKSANLFDMKPITDLETLQTIHQERICLLKDSKQLKEISQCLIHPDEGLELQSHRHHLRTYPGCLVGSEIVDWLVMKEKAVSREQAVVIGQALLDGGWLECVSANQQLFSDLYSLYRPQPNASEEKMTTEDFEQSIPAPDDPEDDSAPLWFKAIEQNHPQEEESIRSISELNKIPSTVSVPENLNTSSKSVFFVETPQDTLQHVKAVPRCQPLSAKSLNEKECTSCWKSFGRAVRRSDSGGEPHLDSSTDESVHNHSEDNSEDWEIVEKPKANHDLASENRPTDFSVPPFKGTSPSEEVQKVELATSGSWQENDLRREDNIDRISYDRLKESHREHTISLVRQLLRDEGLSPKWTDTIINISQHVAGQVKPDVKHNGDDMDIRQYVIIKKIPGSLKSHCSIVSGVVCTKVIAHKRMKHNIANPKILLLRGPIEYQRVENKFSSLEPQILQEHEFLKNCVNRIAALEPNILLVEKTVSRLAQEFILDAGITLILNVKPSVMERVARFTQADIVTSIDGLVSKTTMGFCHSFSTQTYILSEGKQKNLLYFEGCASHLGCTVTLRGGSLKELAKVKRILHFVVYVAYHSKLEVAFLMDEFAMPPPARWENTLELLNPVCQSEPAEKVGHDACRGVNADGHNAIGDATNQQSTESDPLDENKKDDKGIESDSGCQFLKILSIEESGKSSRSGRSPSRSRASPRIVDVATTEILDQSDPLQNYQISRDESIFQKEPSGMLTEVKQTGDYFKEALSDTILSISPYIKYDIPYLETETGAKCELRKYFMKEIYWSEQFLSDEQKRRPEEEAKDVSKIKHQHETFVTKYHPFVTLKITAPVMDPKTQALMADFRARGGHNDVFTQGKYNGCQRMSLERESSPFVWDHKVDCLDPMRHQRIALLFSSYAVLSPNHPNPCVSPWVVTMDYYGRNDITLGGFLERYCFRESYTCPSKTCDVPMSEHIRRFVHEQGSLLVVLKRLEKPMPAYQDNILMWEWCRKCKEVTPVVPMSSETWSMSFAKYLELKLQGKLYNKRSTSSSCEHNIHQQHFQYFGYKDTVASFKYFPITLKEICLPPMIVDIGGYDVTIDQWRTQESLLSYKGLQVFSNILDQLLKCQTQAQTDTLARVVTDYVNQVQSEKARFMLIFDELKDTLAKMEECYNNSTENQAGTRNQGQGCDQLACQVMDSIVKTKRVVTESVLRWNAKIVEFLQQQKKYEKERSKFLNVTTQKEASVDDNNTASVHRDSSVRQKNEYITKIGTFKEDSSILEEKAYPQLGISQYHNNWMSKEDDLETEPTFVVKDTPSIASDAKPTFVSKETEGERGSLSIDESESSSLSGLDKNEAKQMGK</sequence>
<dbReference type="InterPro" id="IPR000591">
    <property type="entry name" value="DEP_dom"/>
</dbReference>
<dbReference type="GO" id="GO:0052810">
    <property type="term" value="F:1-phosphatidylinositol-5-kinase activity"/>
    <property type="evidence" value="ECO:0007669"/>
    <property type="project" value="TreeGrafter"/>
</dbReference>
<feature type="compositionally biased region" description="Low complexity" evidence="5">
    <location>
        <begin position="940"/>
        <end position="956"/>
    </location>
</feature>
<reference evidence="8" key="1">
    <citation type="journal article" date="2023" name="Mol. Biol. Evol.">
        <title>Third-Generation Sequencing Reveals the Adaptive Role of the Epigenome in Three Deep-Sea Polychaetes.</title>
        <authorList>
            <person name="Perez M."/>
            <person name="Aroh O."/>
            <person name="Sun Y."/>
            <person name="Lan Y."/>
            <person name="Juniper S.K."/>
            <person name="Young C.R."/>
            <person name="Angers B."/>
            <person name="Qian P.Y."/>
        </authorList>
    </citation>
    <scope>NUCLEOTIDE SEQUENCE</scope>
    <source>
        <strain evidence="8">P08H-3</strain>
    </source>
</reference>
<dbReference type="GO" id="GO:1903426">
    <property type="term" value="P:regulation of reactive oxygen species biosynthetic process"/>
    <property type="evidence" value="ECO:0007669"/>
    <property type="project" value="TreeGrafter"/>
</dbReference>
<evidence type="ECO:0000259" key="6">
    <source>
        <dbReference type="PROSITE" id="PS50178"/>
    </source>
</evidence>
<dbReference type="Proteomes" id="UP001208570">
    <property type="component" value="Unassembled WGS sequence"/>
</dbReference>
<dbReference type="GO" id="GO:0005524">
    <property type="term" value="F:ATP binding"/>
    <property type="evidence" value="ECO:0007669"/>
    <property type="project" value="InterPro"/>
</dbReference>
<dbReference type="InterPro" id="IPR013083">
    <property type="entry name" value="Znf_RING/FYVE/PHD"/>
</dbReference>
<dbReference type="PANTHER" id="PTHR46715">
    <property type="entry name" value="1-PHOSPHATIDYLINOSITOL 3-PHOSPHATE 5-KINASE"/>
    <property type="match status" value="1"/>
</dbReference>
<dbReference type="GO" id="GO:0031410">
    <property type="term" value="C:cytoplasmic vesicle"/>
    <property type="evidence" value="ECO:0007669"/>
    <property type="project" value="TreeGrafter"/>
</dbReference>
<dbReference type="Pfam" id="PF00610">
    <property type="entry name" value="DEP"/>
    <property type="match status" value="1"/>
</dbReference>
<dbReference type="FunFam" id="3.30.40.10:FF:000057">
    <property type="entry name" value="1-phosphatidylinositol 3-phosphate 5-kinase isoform X1"/>
    <property type="match status" value="1"/>
</dbReference>
<evidence type="ECO:0000259" key="7">
    <source>
        <dbReference type="PROSITE" id="PS50186"/>
    </source>
</evidence>
<dbReference type="PROSITE" id="PS50178">
    <property type="entry name" value="ZF_FYVE"/>
    <property type="match status" value="1"/>
</dbReference>
<feature type="region of interest" description="Disordered" evidence="5">
    <location>
        <begin position="29"/>
        <end position="83"/>
    </location>
</feature>
<dbReference type="InterPro" id="IPR043548">
    <property type="entry name" value="PIKfyve"/>
</dbReference>
<feature type="compositionally biased region" description="Basic and acidic residues" evidence="5">
    <location>
        <begin position="522"/>
        <end position="538"/>
    </location>
</feature>
<name>A0AAD9NE82_9ANNE</name>
<dbReference type="EMBL" id="JAODUP010000051">
    <property type="protein sequence ID" value="KAK2165368.1"/>
    <property type="molecule type" value="Genomic_DNA"/>
</dbReference>
<dbReference type="GO" id="GO:0008270">
    <property type="term" value="F:zinc ion binding"/>
    <property type="evidence" value="ECO:0007669"/>
    <property type="project" value="UniProtKB-KW"/>
</dbReference>
<proteinExistence type="predicted"/>
<dbReference type="GO" id="GO:0032438">
    <property type="term" value="P:melanosome organization"/>
    <property type="evidence" value="ECO:0007669"/>
    <property type="project" value="TreeGrafter"/>
</dbReference>
<protein>
    <recommendedName>
        <fullName evidence="10">1-phosphatidylinositol-3-phosphate 5-kinase</fullName>
    </recommendedName>
</protein>
<keyword evidence="3" id="KW-0862">Zinc</keyword>
<dbReference type="PANTHER" id="PTHR46715:SF1">
    <property type="entry name" value="1-PHOSPHATIDYLINOSITOL 3-PHOSPHATE 5-KINASE"/>
    <property type="match status" value="1"/>
</dbReference>
<dbReference type="CDD" id="cd03334">
    <property type="entry name" value="Fab1_TCP"/>
    <property type="match status" value="1"/>
</dbReference>
<feature type="compositionally biased region" description="Low complexity" evidence="5">
    <location>
        <begin position="1573"/>
        <end position="1588"/>
    </location>
</feature>
<organism evidence="8 9">
    <name type="scientific">Paralvinella palmiformis</name>
    <dbReference type="NCBI Taxonomy" id="53620"/>
    <lineage>
        <taxon>Eukaryota</taxon>
        <taxon>Metazoa</taxon>
        <taxon>Spiralia</taxon>
        <taxon>Lophotrochozoa</taxon>
        <taxon>Annelida</taxon>
        <taxon>Polychaeta</taxon>
        <taxon>Sedentaria</taxon>
        <taxon>Canalipalpata</taxon>
        <taxon>Terebellida</taxon>
        <taxon>Terebelliformia</taxon>
        <taxon>Alvinellidae</taxon>
        <taxon>Paralvinella</taxon>
    </lineage>
</organism>
<evidence type="ECO:0000256" key="4">
    <source>
        <dbReference type="PROSITE-ProRule" id="PRU00091"/>
    </source>
</evidence>
<dbReference type="SMART" id="SM00064">
    <property type="entry name" value="FYVE"/>
    <property type="match status" value="1"/>
</dbReference>
<dbReference type="InterPro" id="IPR017455">
    <property type="entry name" value="Znf_FYVE-rel"/>
</dbReference>
<dbReference type="GO" id="GO:0090385">
    <property type="term" value="P:phagosome-lysosome fusion"/>
    <property type="evidence" value="ECO:0007669"/>
    <property type="project" value="TreeGrafter"/>
</dbReference>
<dbReference type="PROSITE" id="PS50186">
    <property type="entry name" value="DEP"/>
    <property type="match status" value="1"/>
</dbReference>
<feature type="region of interest" description="Disordered" evidence="5">
    <location>
        <begin position="490"/>
        <end position="554"/>
    </location>
</feature>
<evidence type="ECO:0000256" key="3">
    <source>
        <dbReference type="ARBA" id="ARBA00022833"/>
    </source>
</evidence>
<dbReference type="SMART" id="SM00049">
    <property type="entry name" value="DEP"/>
    <property type="match status" value="1"/>
</dbReference>
<feature type="compositionally biased region" description="Basic and acidic residues" evidence="5">
    <location>
        <begin position="911"/>
        <end position="921"/>
    </location>
</feature>
<feature type="domain" description="FYVE-type" evidence="6">
    <location>
        <begin position="121"/>
        <end position="176"/>
    </location>
</feature>
<evidence type="ECO:0000313" key="8">
    <source>
        <dbReference type="EMBL" id="KAK2165368.1"/>
    </source>
</evidence>
<keyword evidence="2 4" id="KW-0863">Zinc-finger</keyword>
<comment type="caution">
    <text evidence="8">The sequence shown here is derived from an EMBL/GenBank/DDBJ whole genome shotgun (WGS) entry which is preliminary data.</text>
</comment>
<evidence type="ECO:0008006" key="10">
    <source>
        <dbReference type="Google" id="ProtNLM"/>
    </source>
</evidence>
<feature type="compositionally biased region" description="Polar residues" evidence="5">
    <location>
        <begin position="38"/>
        <end position="51"/>
    </location>
</feature>
<feature type="region of interest" description="Disordered" evidence="5">
    <location>
        <begin position="1548"/>
        <end position="1598"/>
    </location>
</feature>
<feature type="domain" description="DEP" evidence="7">
    <location>
        <begin position="301"/>
        <end position="376"/>
    </location>
</feature>
<dbReference type="CDD" id="cd15725">
    <property type="entry name" value="FYVE_PIKfyve_Fab1"/>
    <property type="match status" value="1"/>
</dbReference>
<dbReference type="GO" id="GO:0012506">
    <property type="term" value="C:vesicle membrane"/>
    <property type="evidence" value="ECO:0007669"/>
    <property type="project" value="TreeGrafter"/>
</dbReference>
<dbReference type="FunFam" id="1.10.10.10:FF:000206">
    <property type="entry name" value="1-phosphatidylinositol 3-phosphate 5-kinase isoform X1"/>
    <property type="match status" value="1"/>
</dbReference>
<feature type="compositionally biased region" description="Basic and acidic residues" evidence="5">
    <location>
        <begin position="1589"/>
        <end position="1598"/>
    </location>
</feature>
<dbReference type="SUPFAM" id="SSF57903">
    <property type="entry name" value="FYVE/PHD zinc finger"/>
    <property type="match status" value="1"/>
</dbReference>
<evidence type="ECO:0000313" key="9">
    <source>
        <dbReference type="Proteomes" id="UP001208570"/>
    </source>
</evidence>
<dbReference type="GO" id="GO:0000285">
    <property type="term" value="F:1-phosphatidylinositol-3-phosphate 5-kinase activity"/>
    <property type="evidence" value="ECO:0007669"/>
    <property type="project" value="InterPro"/>
</dbReference>
<accession>A0AAD9NE82</accession>
<dbReference type="InterPro" id="IPR000306">
    <property type="entry name" value="Znf_FYVE"/>
</dbReference>
<dbReference type="SUPFAM" id="SSF46785">
    <property type="entry name" value="Winged helix' DNA-binding domain"/>
    <property type="match status" value="1"/>
</dbReference>
<feature type="region of interest" description="Disordered" evidence="5">
    <location>
        <begin position="891"/>
        <end position="922"/>
    </location>
</feature>
<dbReference type="InterPro" id="IPR027409">
    <property type="entry name" value="GroEL-like_apical_dom_sf"/>
</dbReference>
<feature type="region of interest" description="Disordered" evidence="5">
    <location>
        <begin position="937"/>
        <end position="957"/>
    </location>
</feature>
<dbReference type="FunFam" id="3.50.7.10:FF:000007">
    <property type="entry name" value="1-phosphatidylinositol 3-phosphate 5-kinase isoform X1"/>
    <property type="match status" value="1"/>
</dbReference>
<evidence type="ECO:0000256" key="1">
    <source>
        <dbReference type="ARBA" id="ARBA00022723"/>
    </source>
</evidence>
<gene>
    <name evidence="8" type="ORF">LSH36_51g02001</name>
</gene>
<dbReference type="InterPro" id="IPR036390">
    <property type="entry name" value="WH_DNA-bd_sf"/>
</dbReference>
<dbReference type="GO" id="GO:0035556">
    <property type="term" value="P:intracellular signal transduction"/>
    <property type="evidence" value="ECO:0007669"/>
    <property type="project" value="InterPro"/>
</dbReference>
<dbReference type="Pfam" id="PF00118">
    <property type="entry name" value="Cpn60_TCP1"/>
    <property type="match status" value="1"/>
</dbReference>
<keyword evidence="1" id="KW-0479">Metal-binding</keyword>
<evidence type="ECO:0000256" key="5">
    <source>
        <dbReference type="SAM" id="MobiDB-lite"/>
    </source>
</evidence>
<dbReference type="SUPFAM" id="SSF52029">
    <property type="entry name" value="GroEL apical domain-like"/>
    <property type="match status" value="1"/>
</dbReference>
<dbReference type="InterPro" id="IPR011011">
    <property type="entry name" value="Znf_FYVE_PHD"/>
</dbReference>
<dbReference type="InterPro" id="IPR002423">
    <property type="entry name" value="Cpn60/GroEL/TCP-1"/>
</dbReference>
<feature type="region of interest" description="Disordered" evidence="5">
    <location>
        <begin position="379"/>
        <end position="403"/>
    </location>
</feature>
<feature type="compositionally biased region" description="Basic and acidic residues" evidence="5">
    <location>
        <begin position="491"/>
        <end position="515"/>
    </location>
</feature>
<keyword evidence="9" id="KW-1185">Reference proteome</keyword>
<evidence type="ECO:0000256" key="2">
    <source>
        <dbReference type="ARBA" id="ARBA00022771"/>
    </source>
</evidence>
<dbReference type="Pfam" id="PF01363">
    <property type="entry name" value="FYVE"/>
    <property type="match status" value="1"/>
</dbReference>
<dbReference type="Gene3D" id="3.30.40.10">
    <property type="entry name" value="Zinc/RING finger domain, C3HC4 (zinc finger)"/>
    <property type="match status" value="1"/>
</dbReference>
<dbReference type="Gene3D" id="1.10.10.10">
    <property type="entry name" value="Winged helix-like DNA-binding domain superfamily/Winged helix DNA-binding domain"/>
    <property type="match status" value="1"/>
</dbReference>